<keyword evidence="5 9" id="KW-1133">Transmembrane helix</keyword>
<keyword evidence="11" id="KW-1185">Reference proteome</keyword>
<proteinExistence type="predicted"/>
<accession>A0A195BJY7</accession>
<dbReference type="AlphaFoldDB" id="A0A195BJY7"/>
<dbReference type="GO" id="GO:0004984">
    <property type="term" value="F:olfactory receptor activity"/>
    <property type="evidence" value="ECO:0007669"/>
    <property type="project" value="InterPro"/>
</dbReference>
<evidence type="ECO:0000256" key="1">
    <source>
        <dbReference type="ARBA" id="ARBA00004141"/>
    </source>
</evidence>
<evidence type="ECO:0000256" key="8">
    <source>
        <dbReference type="ARBA" id="ARBA00023224"/>
    </source>
</evidence>
<evidence type="ECO:0000256" key="2">
    <source>
        <dbReference type="ARBA" id="ARBA00022606"/>
    </source>
</evidence>
<organism evidence="10 11">
    <name type="scientific">Atta colombica</name>
    <dbReference type="NCBI Taxonomy" id="520822"/>
    <lineage>
        <taxon>Eukaryota</taxon>
        <taxon>Metazoa</taxon>
        <taxon>Ecdysozoa</taxon>
        <taxon>Arthropoda</taxon>
        <taxon>Hexapoda</taxon>
        <taxon>Insecta</taxon>
        <taxon>Pterygota</taxon>
        <taxon>Neoptera</taxon>
        <taxon>Endopterygota</taxon>
        <taxon>Hymenoptera</taxon>
        <taxon>Apocrita</taxon>
        <taxon>Aculeata</taxon>
        <taxon>Formicoidea</taxon>
        <taxon>Formicidae</taxon>
        <taxon>Myrmicinae</taxon>
        <taxon>Atta</taxon>
    </lineage>
</organism>
<keyword evidence="8" id="KW-0807">Transducer</keyword>
<protein>
    <submittedName>
        <fullName evidence="10">Uncharacterized protein</fullName>
    </submittedName>
</protein>
<evidence type="ECO:0000313" key="11">
    <source>
        <dbReference type="Proteomes" id="UP000078540"/>
    </source>
</evidence>
<sequence>ILPDERKDLVPLHVVFVFAQFSYLFICNYMGQKIIDSSTGIFRKTYDTQWYVAPVQMQKLLLFMMQRSMKSCNFIVGDLYCVSLELFTTVTCIMDVIINLTSVYSFLQNNEFIFLACESIIILLHNNLFCATMKLIKKKVET</sequence>
<keyword evidence="3 9" id="KW-0812">Transmembrane</keyword>
<dbReference type="GO" id="GO:0005549">
    <property type="term" value="F:odorant binding"/>
    <property type="evidence" value="ECO:0007669"/>
    <property type="project" value="InterPro"/>
</dbReference>
<evidence type="ECO:0000256" key="7">
    <source>
        <dbReference type="ARBA" id="ARBA00023170"/>
    </source>
</evidence>
<keyword evidence="2" id="KW-0716">Sensory transduction</keyword>
<comment type="subcellular location">
    <subcellularLocation>
        <location evidence="1">Membrane</location>
        <topology evidence="1">Multi-pass membrane protein</topology>
    </subcellularLocation>
</comment>
<gene>
    <name evidence="10" type="ORF">ALC53_04731</name>
</gene>
<dbReference type="GO" id="GO:0007165">
    <property type="term" value="P:signal transduction"/>
    <property type="evidence" value="ECO:0007669"/>
    <property type="project" value="UniProtKB-KW"/>
</dbReference>
<evidence type="ECO:0000256" key="4">
    <source>
        <dbReference type="ARBA" id="ARBA00022725"/>
    </source>
</evidence>
<dbReference type="GO" id="GO:0016020">
    <property type="term" value="C:membrane"/>
    <property type="evidence" value="ECO:0007669"/>
    <property type="project" value="UniProtKB-SubCell"/>
</dbReference>
<reference evidence="10 11" key="1">
    <citation type="submission" date="2015-09" db="EMBL/GenBank/DDBJ databases">
        <title>Atta colombica WGS genome.</title>
        <authorList>
            <person name="Nygaard S."/>
            <person name="Hu H."/>
            <person name="Boomsma J."/>
            <person name="Zhang G."/>
        </authorList>
    </citation>
    <scope>NUCLEOTIDE SEQUENCE [LARGE SCALE GENOMIC DNA]</scope>
    <source>
        <strain evidence="10">Treedump-2</strain>
        <tissue evidence="10">Whole body</tissue>
    </source>
</reference>
<keyword evidence="7" id="KW-0675">Receptor</keyword>
<evidence type="ECO:0000256" key="9">
    <source>
        <dbReference type="SAM" id="Phobius"/>
    </source>
</evidence>
<evidence type="ECO:0000256" key="5">
    <source>
        <dbReference type="ARBA" id="ARBA00022989"/>
    </source>
</evidence>
<dbReference type="STRING" id="520822.A0A195BJY7"/>
<dbReference type="Proteomes" id="UP000078540">
    <property type="component" value="Unassembled WGS sequence"/>
</dbReference>
<dbReference type="EMBL" id="KQ976453">
    <property type="protein sequence ID" value="KYM85488.1"/>
    <property type="molecule type" value="Genomic_DNA"/>
</dbReference>
<feature type="transmembrane region" description="Helical" evidence="9">
    <location>
        <begin position="112"/>
        <end position="129"/>
    </location>
</feature>
<name>A0A195BJY7_9HYME</name>
<feature type="transmembrane region" description="Helical" evidence="9">
    <location>
        <begin position="12"/>
        <end position="31"/>
    </location>
</feature>
<evidence type="ECO:0000256" key="3">
    <source>
        <dbReference type="ARBA" id="ARBA00022692"/>
    </source>
</evidence>
<evidence type="ECO:0000256" key="6">
    <source>
        <dbReference type="ARBA" id="ARBA00023136"/>
    </source>
</evidence>
<feature type="non-terminal residue" evidence="10">
    <location>
        <position position="1"/>
    </location>
</feature>
<dbReference type="InterPro" id="IPR004117">
    <property type="entry name" value="7tm6_olfct_rcpt"/>
</dbReference>
<evidence type="ECO:0000313" key="10">
    <source>
        <dbReference type="EMBL" id="KYM85488.1"/>
    </source>
</evidence>
<dbReference type="Pfam" id="PF02949">
    <property type="entry name" value="7tm_6"/>
    <property type="match status" value="1"/>
</dbReference>
<keyword evidence="6 9" id="KW-0472">Membrane</keyword>
<keyword evidence="4" id="KW-0552">Olfaction</keyword>
<feature type="transmembrane region" description="Helical" evidence="9">
    <location>
        <begin position="74"/>
        <end position="100"/>
    </location>
</feature>